<comment type="caution">
    <text evidence="3">The sequence shown here is derived from an EMBL/GenBank/DDBJ whole genome shotgun (WGS) entry which is preliminary data.</text>
</comment>
<organism evidence="3 4">
    <name type="scientific">Sessilibacter corallicola</name>
    <dbReference type="NCBI Taxonomy" id="2904075"/>
    <lineage>
        <taxon>Bacteria</taxon>
        <taxon>Pseudomonadati</taxon>
        <taxon>Pseudomonadota</taxon>
        <taxon>Gammaproteobacteria</taxon>
        <taxon>Cellvibrionales</taxon>
        <taxon>Cellvibrionaceae</taxon>
        <taxon>Sessilibacter</taxon>
    </lineage>
</organism>
<gene>
    <name evidence="3" type="ORF">NBRC116591_17230</name>
</gene>
<dbReference type="InterPro" id="IPR003593">
    <property type="entry name" value="AAA+_ATPase"/>
</dbReference>
<dbReference type="Gene3D" id="3.40.50.300">
    <property type="entry name" value="P-loop containing nucleotide triphosphate hydrolases"/>
    <property type="match status" value="1"/>
</dbReference>
<dbReference type="EMBL" id="BAABWN010000005">
    <property type="protein sequence ID" value="GAA6167912.1"/>
    <property type="molecule type" value="Genomic_DNA"/>
</dbReference>
<feature type="region of interest" description="Disordered" evidence="1">
    <location>
        <begin position="335"/>
        <end position="368"/>
    </location>
</feature>
<reference evidence="3 4" key="1">
    <citation type="submission" date="2024-04" db="EMBL/GenBank/DDBJ databases">
        <title>Draft genome sequence of Sessilibacter corallicola NBRC 116591.</title>
        <authorList>
            <person name="Miyakawa T."/>
            <person name="Kusuya Y."/>
            <person name="Miura T."/>
        </authorList>
    </citation>
    <scope>NUCLEOTIDE SEQUENCE [LARGE SCALE GENOMIC DNA]</scope>
    <source>
        <strain evidence="3 4">KU-00831-HH</strain>
    </source>
</reference>
<dbReference type="PANTHER" id="PTHR35894">
    <property type="entry name" value="GENERAL SECRETION PATHWAY PROTEIN A-RELATED"/>
    <property type="match status" value="1"/>
</dbReference>
<evidence type="ECO:0000313" key="3">
    <source>
        <dbReference type="EMBL" id="GAA6167912.1"/>
    </source>
</evidence>
<evidence type="ECO:0000256" key="1">
    <source>
        <dbReference type="SAM" id="MobiDB-lite"/>
    </source>
</evidence>
<dbReference type="Proteomes" id="UP001465153">
    <property type="component" value="Unassembled WGS sequence"/>
</dbReference>
<name>A0ABQ0A8H7_9GAMM</name>
<dbReference type="SMART" id="SM00382">
    <property type="entry name" value="AAA"/>
    <property type="match status" value="1"/>
</dbReference>
<accession>A0ABQ0A8H7</accession>
<feature type="compositionally biased region" description="Polar residues" evidence="1">
    <location>
        <begin position="335"/>
        <end position="352"/>
    </location>
</feature>
<proteinExistence type="predicted"/>
<dbReference type="InterPro" id="IPR052026">
    <property type="entry name" value="ExeA_AAA_ATPase_DNA-bind"/>
</dbReference>
<protein>
    <recommendedName>
        <fullName evidence="2">AAA+ ATPase domain-containing protein</fullName>
    </recommendedName>
</protein>
<feature type="compositionally biased region" description="Basic residues" evidence="1">
    <location>
        <begin position="355"/>
        <end position="368"/>
    </location>
</feature>
<dbReference type="PANTHER" id="PTHR35894:SF1">
    <property type="entry name" value="PHOSPHORIBULOKINASE _ URIDINE KINASE FAMILY"/>
    <property type="match status" value="1"/>
</dbReference>
<dbReference type="CDD" id="cd00267">
    <property type="entry name" value="ABC_ATPase"/>
    <property type="match status" value="1"/>
</dbReference>
<keyword evidence="4" id="KW-1185">Reference proteome</keyword>
<feature type="domain" description="AAA+ ATPase" evidence="2">
    <location>
        <begin position="36"/>
        <end position="217"/>
    </location>
</feature>
<evidence type="ECO:0000259" key="2">
    <source>
        <dbReference type="SMART" id="SM00382"/>
    </source>
</evidence>
<dbReference type="InterPro" id="IPR049945">
    <property type="entry name" value="AAA_22"/>
</dbReference>
<dbReference type="SUPFAM" id="SSF52540">
    <property type="entry name" value="P-loop containing nucleoside triphosphate hydrolases"/>
    <property type="match status" value="1"/>
</dbReference>
<evidence type="ECO:0000313" key="4">
    <source>
        <dbReference type="Proteomes" id="UP001465153"/>
    </source>
</evidence>
<dbReference type="RefSeq" id="WP_353302575.1">
    <property type="nucleotide sequence ID" value="NZ_BAABWN010000005.1"/>
</dbReference>
<dbReference type="Pfam" id="PF13401">
    <property type="entry name" value="AAA_22"/>
    <property type="match status" value="1"/>
</dbReference>
<dbReference type="InterPro" id="IPR027417">
    <property type="entry name" value="P-loop_NTPase"/>
</dbReference>
<sequence length="368" mass="42144">MKQEILNKLDNEIFILHPISIAVKSEIDRFAQHGRKDEILSVIGPSGIGKTSLAKQTCSQISHRLNSGWRPGKSHPILIEAPSQTKREFAWRSFLEELLLLLGEINLVSKVDLDKVEQSKRAGDRAPVRSKLTIGQLERLVRKRIKVLQPAVVVIDEAQNFVVGLSAEDRKANLNRLKNWANTMETKFILFGTHECRDFLNINEQLARRITPVYFPRYTKTMEEVTEFASFYKSLVQELEIKMSPKINKDFIYIYNHTLGCPGLLVTWLHKSITYCVDSGLDTLSYETFHRHRFSKTRLATMELAIKEFEAEYNESLSEFNPDRIQVGSEPYQTSLDLSFSSTNSEGKSSSARRPGQKKAKRHPVCED</sequence>